<evidence type="ECO:0000313" key="4">
    <source>
        <dbReference type="EMBL" id="MFD1233427.1"/>
    </source>
</evidence>
<keyword evidence="2" id="KW-0812">Transmembrane</keyword>
<feature type="region of interest" description="Disordered" evidence="1">
    <location>
        <begin position="417"/>
        <end position="552"/>
    </location>
</feature>
<dbReference type="InterPro" id="IPR009003">
    <property type="entry name" value="Peptidase_S1_PA"/>
</dbReference>
<reference evidence="5" key="1">
    <citation type="journal article" date="2019" name="Int. J. Syst. Evol. Microbiol.">
        <title>The Global Catalogue of Microorganisms (GCM) 10K type strain sequencing project: providing services to taxonomists for standard genome sequencing and annotation.</title>
        <authorList>
            <consortium name="The Broad Institute Genomics Platform"/>
            <consortium name="The Broad Institute Genome Sequencing Center for Infectious Disease"/>
            <person name="Wu L."/>
            <person name="Ma J."/>
        </authorList>
    </citation>
    <scope>NUCLEOTIDE SEQUENCE [LARGE SCALE GENOMIC DNA]</scope>
    <source>
        <strain evidence="5">CCUG 49018</strain>
    </source>
</reference>
<dbReference type="PANTHER" id="PTHR43019:SF23">
    <property type="entry name" value="PROTEASE DO-LIKE 5, CHLOROPLASTIC"/>
    <property type="match status" value="1"/>
</dbReference>
<feature type="signal peptide" evidence="3">
    <location>
        <begin position="1"/>
        <end position="29"/>
    </location>
</feature>
<accession>A0ABW3VDQ7</accession>
<dbReference type="SUPFAM" id="SSF50494">
    <property type="entry name" value="Trypsin-like serine proteases"/>
    <property type="match status" value="1"/>
</dbReference>
<keyword evidence="2" id="KW-0472">Membrane</keyword>
<dbReference type="InterPro" id="IPR011990">
    <property type="entry name" value="TPR-like_helical_dom_sf"/>
</dbReference>
<evidence type="ECO:0000256" key="3">
    <source>
        <dbReference type="SAM" id="SignalP"/>
    </source>
</evidence>
<feature type="region of interest" description="Disordered" evidence="1">
    <location>
        <begin position="31"/>
        <end position="53"/>
    </location>
</feature>
<feature type="transmembrane region" description="Helical" evidence="2">
    <location>
        <begin position="388"/>
        <end position="411"/>
    </location>
</feature>
<dbReference type="Pfam" id="PF13365">
    <property type="entry name" value="Trypsin_2"/>
    <property type="match status" value="1"/>
</dbReference>
<organism evidence="4 5">
    <name type="scientific">Pseudonocardia benzenivorans</name>
    <dbReference type="NCBI Taxonomy" id="228005"/>
    <lineage>
        <taxon>Bacteria</taxon>
        <taxon>Bacillati</taxon>
        <taxon>Actinomycetota</taxon>
        <taxon>Actinomycetes</taxon>
        <taxon>Pseudonocardiales</taxon>
        <taxon>Pseudonocardiaceae</taxon>
        <taxon>Pseudonocardia</taxon>
    </lineage>
</organism>
<evidence type="ECO:0000313" key="5">
    <source>
        <dbReference type="Proteomes" id="UP001597182"/>
    </source>
</evidence>
<dbReference type="PRINTS" id="PR00834">
    <property type="entry name" value="PROTEASES2C"/>
</dbReference>
<comment type="caution">
    <text evidence="4">The sequence shown here is derived from an EMBL/GenBank/DDBJ whole genome shotgun (WGS) entry which is preliminary data.</text>
</comment>
<keyword evidence="2" id="KW-1133">Transmembrane helix</keyword>
<keyword evidence="5" id="KW-1185">Reference proteome</keyword>
<sequence>MASRTLSRVAAVGAAVLAAALLGAGPALAETTAPPPPAAGSPQQATPTEKAASQVRPAITYLSSTFTGYVADETGTFFNNGQPFQLTATCTGFGVNPNGYVATAGHCVDTTSPNGVKSDFVMAASQQVVAAIPSLDLATVYEFGMANWTVEGTAKGSPIDAQVAVISGATGGAGAAVNALPARVVDFRPIDQGDVALLKIETTDLPTVELATDADVQIGTPVLSIGYPASADAVTDPSLEPSNKDGQVSSKKTLGTVPVYETSAALSPGMSGGPTIALDGRVVGVNSFKPAAESQAFNFIAPSQGLSELLSRNGVRNELGADDKAFRTALDAYYAGHYTDAIAGFDKLLQVHPQYAQATQFKTLAAKARDRFGDTPVAPPAPEGMSPVLMWSLIGGGAVVVIGGVLAVVLVSRKRRNGGSATPVGAGGPVPPAGYGAQQFAQPFAQQSPAQQSPAQQSPAQQYGRQQPAQHYGQQFAQQYGQQPAQPFQQFGEPQFGQPQFGQQQVGQQQVGPNGADSGRIGTGGNGFPQHGPAARPDGPPPAAPVATPVSPAAGIPVVPQAQGWQQDGTVYRPASAVAAAPAPVVPAPVDASSAATAVVDVPAPVSCVTCGTTLAPDAAACTTCGRPRS</sequence>
<dbReference type="Gene3D" id="2.40.10.10">
    <property type="entry name" value="Trypsin-like serine proteases"/>
    <property type="match status" value="1"/>
</dbReference>
<dbReference type="InterPro" id="IPR043504">
    <property type="entry name" value="Peptidase_S1_PA_chymotrypsin"/>
</dbReference>
<dbReference type="Proteomes" id="UP001597182">
    <property type="component" value="Unassembled WGS sequence"/>
</dbReference>
<gene>
    <name evidence="4" type="ORF">ACFQ34_09050</name>
</gene>
<dbReference type="Gene3D" id="2.40.10.120">
    <property type="match status" value="1"/>
</dbReference>
<dbReference type="EMBL" id="JBHTMB010000061">
    <property type="protein sequence ID" value="MFD1233427.1"/>
    <property type="molecule type" value="Genomic_DNA"/>
</dbReference>
<feature type="compositionally biased region" description="Low complexity" evidence="1">
    <location>
        <begin position="433"/>
        <end position="513"/>
    </location>
</feature>
<feature type="chain" id="PRO_5046086867" evidence="3">
    <location>
        <begin position="30"/>
        <end position="630"/>
    </location>
</feature>
<dbReference type="PANTHER" id="PTHR43019">
    <property type="entry name" value="SERINE ENDOPROTEASE DEGS"/>
    <property type="match status" value="1"/>
</dbReference>
<evidence type="ECO:0000256" key="1">
    <source>
        <dbReference type="SAM" id="MobiDB-lite"/>
    </source>
</evidence>
<dbReference type="InterPro" id="IPR001940">
    <property type="entry name" value="Peptidase_S1C"/>
</dbReference>
<dbReference type="RefSeq" id="WP_346094136.1">
    <property type="nucleotide sequence ID" value="NZ_BAABKS010000087.1"/>
</dbReference>
<dbReference type="Gene3D" id="1.25.40.10">
    <property type="entry name" value="Tetratricopeptide repeat domain"/>
    <property type="match status" value="1"/>
</dbReference>
<evidence type="ECO:0000256" key="2">
    <source>
        <dbReference type="SAM" id="Phobius"/>
    </source>
</evidence>
<name>A0ABW3VDQ7_9PSEU</name>
<proteinExistence type="predicted"/>
<keyword evidence="3" id="KW-0732">Signal</keyword>
<protein>
    <submittedName>
        <fullName evidence="4">Trypsin-like peptidase domain-containing protein</fullName>
    </submittedName>
</protein>